<evidence type="ECO:0000313" key="2">
    <source>
        <dbReference type="EMBL" id="QDT60187.1"/>
    </source>
</evidence>
<dbReference type="EMBL" id="CP036272">
    <property type="protein sequence ID" value="QDT60187.1"/>
    <property type="molecule type" value="Genomic_DNA"/>
</dbReference>
<keyword evidence="1" id="KW-0472">Membrane</keyword>
<reference evidence="2 3" key="1">
    <citation type="submission" date="2019-02" db="EMBL/GenBank/DDBJ databases">
        <title>Deep-cultivation of Planctomycetes and their phenomic and genomic characterization uncovers novel biology.</title>
        <authorList>
            <person name="Wiegand S."/>
            <person name="Jogler M."/>
            <person name="Boedeker C."/>
            <person name="Pinto D."/>
            <person name="Vollmers J."/>
            <person name="Rivas-Marin E."/>
            <person name="Kohn T."/>
            <person name="Peeters S.H."/>
            <person name="Heuer A."/>
            <person name="Rast P."/>
            <person name="Oberbeckmann S."/>
            <person name="Bunk B."/>
            <person name="Jeske O."/>
            <person name="Meyerdierks A."/>
            <person name="Storesund J.E."/>
            <person name="Kallscheuer N."/>
            <person name="Luecker S."/>
            <person name="Lage O.M."/>
            <person name="Pohl T."/>
            <person name="Merkel B.J."/>
            <person name="Hornburger P."/>
            <person name="Mueller R.-W."/>
            <person name="Bruemmer F."/>
            <person name="Labrenz M."/>
            <person name="Spormann A.M."/>
            <person name="Op den Camp H."/>
            <person name="Overmann J."/>
            <person name="Amann R."/>
            <person name="Jetten M.S.M."/>
            <person name="Mascher T."/>
            <person name="Medema M.H."/>
            <person name="Devos D.P."/>
            <person name="Kaster A.-K."/>
            <person name="Ovreas L."/>
            <person name="Rohde M."/>
            <person name="Galperin M.Y."/>
            <person name="Jogler C."/>
        </authorList>
    </citation>
    <scope>NUCLEOTIDE SEQUENCE [LARGE SCALE GENOMIC DNA]</scope>
    <source>
        <strain evidence="2 3">SV_7m_r</strain>
    </source>
</reference>
<name>A0A517SVM3_9BACT</name>
<sequence>MRNALTSLLRLLVGWGISPRLISGIGIAMLILLRITIGWHFHSEGSDKIRNGNWSAAPFFANAKGPYADHFQELVWDYNGMQRRDNAFIKAWFTEFVTEATDYYSFDPKRKARANAVLATAIKTHKELIASYKDDLIEYDKGMEELKGLKAQADRMEVEGRAGQVASMERDIKGKLKTAMSDVDALISGFETEINLIAAPNQLAVAPPLQLPITPTGSVVDTSIMDKYVPYFDLAIGWMLILGLFTPVASLAAAGFLATVFISQFPPGPGPTSSMYQLIEALACLVLAGTGAGRFAGLDFFMHLFVRRSVAKDASPAKA</sequence>
<proteinExistence type="predicted"/>
<keyword evidence="1" id="KW-1133">Transmembrane helix</keyword>
<organism evidence="2 3">
    <name type="scientific">Stieleria bergensis</name>
    <dbReference type="NCBI Taxonomy" id="2528025"/>
    <lineage>
        <taxon>Bacteria</taxon>
        <taxon>Pseudomonadati</taxon>
        <taxon>Planctomycetota</taxon>
        <taxon>Planctomycetia</taxon>
        <taxon>Pirellulales</taxon>
        <taxon>Pirellulaceae</taxon>
        <taxon>Stieleria</taxon>
    </lineage>
</organism>
<evidence type="ECO:0000256" key="1">
    <source>
        <dbReference type="SAM" id="Phobius"/>
    </source>
</evidence>
<protein>
    <submittedName>
        <fullName evidence="2">DoxX</fullName>
    </submittedName>
</protein>
<accession>A0A517SVM3</accession>
<dbReference type="AlphaFoldDB" id="A0A517SVM3"/>
<keyword evidence="3" id="KW-1185">Reference proteome</keyword>
<feature type="transmembrane region" description="Helical" evidence="1">
    <location>
        <begin position="274"/>
        <end position="297"/>
    </location>
</feature>
<dbReference type="Proteomes" id="UP000315003">
    <property type="component" value="Chromosome"/>
</dbReference>
<evidence type="ECO:0000313" key="3">
    <source>
        <dbReference type="Proteomes" id="UP000315003"/>
    </source>
</evidence>
<feature type="transmembrane region" description="Helical" evidence="1">
    <location>
        <begin position="20"/>
        <end position="41"/>
    </location>
</feature>
<feature type="transmembrane region" description="Helical" evidence="1">
    <location>
        <begin position="235"/>
        <end position="262"/>
    </location>
</feature>
<gene>
    <name evidence="2" type="ORF">SV7mr_27040</name>
</gene>
<keyword evidence="1" id="KW-0812">Transmembrane</keyword>